<dbReference type="AlphaFoldDB" id="A0A4Q5EDX6"/>
<proteinExistence type="predicted"/>
<dbReference type="NCBIfam" id="TIGR04370">
    <property type="entry name" value="glyco_rpt_poly"/>
    <property type="match status" value="1"/>
</dbReference>
<dbReference type="Proteomes" id="UP000431575">
    <property type="component" value="Unassembled WGS sequence"/>
</dbReference>
<feature type="transmembrane region" description="Helical" evidence="1">
    <location>
        <begin position="228"/>
        <end position="248"/>
    </location>
</feature>
<feature type="transmembrane region" description="Helical" evidence="1">
    <location>
        <begin position="97"/>
        <end position="114"/>
    </location>
</feature>
<reference evidence="2 3" key="1">
    <citation type="journal article" date="2019" name="Nat. Med.">
        <title>A library of human gut bacterial isolates paired with longitudinal multiomics data enables mechanistic microbiome research.</title>
        <authorList>
            <person name="Poyet M."/>
            <person name="Groussin M."/>
            <person name="Gibbons S.M."/>
            <person name="Avila-Pacheco J."/>
            <person name="Jiang X."/>
            <person name="Kearney S.M."/>
            <person name="Perrotta A.R."/>
            <person name="Berdy B."/>
            <person name="Zhao S."/>
            <person name="Lieberman T.D."/>
            <person name="Swanson P.K."/>
            <person name="Smith M."/>
            <person name="Roesemann S."/>
            <person name="Alexander J.E."/>
            <person name="Rich S.A."/>
            <person name="Livny J."/>
            <person name="Vlamakis H."/>
            <person name="Clish C."/>
            <person name="Bullock K."/>
            <person name="Deik A."/>
            <person name="Scott J."/>
            <person name="Pierce K.A."/>
            <person name="Xavier R.J."/>
            <person name="Alm E.J."/>
        </authorList>
    </citation>
    <scope>NUCLEOTIDE SEQUENCE [LARGE SCALE GENOMIC DNA]</scope>
    <source>
        <strain evidence="2 3">BIOML-A6</strain>
    </source>
</reference>
<name>A0A4Q5EDX6_BACUN</name>
<feature type="transmembrane region" description="Helical" evidence="1">
    <location>
        <begin position="357"/>
        <end position="378"/>
    </location>
</feature>
<keyword evidence="1" id="KW-1133">Transmembrane helix</keyword>
<gene>
    <name evidence="2" type="ORF">GAP41_05095</name>
</gene>
<keyword evidence="1" id="KW-0812">Transmembrane</keyword>
<feature type="transmembrane region" description="Helical" evidence="1">
    <location>
        <begin position="390"/>
        <end position="406"/>
    </location>
</feature>
<feature type="transmembrane region" description="Helical" evidence="1">
    <location>
        <begin position="412"/>
        <end position="429"/>
    </location>
</feature>
<keyword evidence="1" id="KW-0472">Membrane</keyword>
<evidence type="ECO:0000313" key="2">
    <source>
        <dbReference type="EMBL" id="KAB4245642.1"/>
    </source>
</evidence>
<feature type="transmembrane region" description="Helical" evidence="1">
    <location>
        <begin position="58"/>
        <end position="77"/>
    </location>
</feature>
<evidence type="ECO:0000313" key="3">
    <source>
        <dbReference type="Proteomes" id="UP000431575"/>
    </source>
</evidence>
<dbReference type="EMBL" id="WCTM01000002">
    <property type="protein sequence ID" value="KAB4245642.1"/>
    <property type="molecule type" value="Genomic_DNA"/>
</dbReference>
<evidence type="ECO:0000256" key="1">
    <source>
        <dbReference type="SAM" id="Phobius"/>
    </source>
</evidence>
<accession>A0A4Q5EDX6</accession>
<protein>
    <submittedName>
        <fullName evidence="2">Oligosaccharide repeat unit polymerase</fullName>
    </submittedName>
</protein>
<sequence>MSLIVFCFFTLIFLLLKKSRMDFLSKKFLYVFLFWWGAYLFCSTFNPCDLFLVSNETYIILLGYVVSFLIGFSIFPIKYNHSIYKNRANILAIKTNWWYVLAGISSIIILYNYICKYLLLLEVVGADEARESLFESGLLFSTNYEIYLFQFLFTPFQTIVQFFLAYCIVFKSKFPPIYLMLFVLYFFLYGYLGGGRANYLALFLYVILLFVLRTQIASKLHCNIRKYSFKFTFFLFFFCAIIFVIVSIQTTLRKGVTDIDGQTILMGFEELLSQFVWYMLGPIRALDYAFEYQYDSFLGLWYGRATVGGFDTLLKMFIHALGGSYTTANQVIGGYLQEHLITVGYGITFNFAYTALIFYYLDFGYFGILLWPFFLGITTRFTVYKFQKKATFARLILMLFFFYTAIFATFSWTFYKTASVVLIILLIIYQKYEQKSLCRHEC</sequence>
<organism evidence="2 3">
    <name type="scientific">Bacteroides uniformis</name>
    <dbReference type="NCBI Taxonomy" id="820"/>
    <lineage>
        <taxon>Bacteria</taxon>
        <taxon>Pseudomonadati</taxon>
        <taxon>Bacteroidota</taxon>
        <taxon>Bacteroidia</taxon>
        <taxon>Bacteroidales</taxon>
        <taxon>Bacteroidaceae</taxon>
        <taxon>Bacteroides</taxon>
    </lineage>
</organism>
<feature type="transmembrane region" description="Helical" evidence="1">
    <location>
        <begin position="176"/>
        <end position="192"/>
    </location>
</feature>
<feature type="transmembrane region" description="Helical" evidence="1">
    <location>
        <begin position="146"/>
        <end position="169"/>
    </location>
</feature>
<comment type="caution">
    <text evidence="2">The sequence shown here is derived from an EMBL/GenBank/DDBJ whole genome shotgun (WGS) entry which is preliminary data.</text>
</comment>
<feature type="transmembrane region" description="Helical" evidence="1">
    <location>
        <begin position="198"/>
        <end position="216"/>
    </location>
</feature>